<accession>A0A7J7LCZ2</accession>
<dbReference type="InterPro" id="IPR002213">
    <property type="entry name" value="UDP_glucos_trans"/>
</dbReference>
<comment type="similarity">
    <text evidence="1">Belongs to the UDP-glycosyltransferase family.</text>
</comment>
<reference evidence="3 4" key="1">
    <citation type="journal article" date="2020" name="IScience">
        <title>Genome Sequencing of the Endangered Kingdonia uniflora (Circaeasteraceae, Ranunculales) Reveals Potential Mechanisms of Evolutionary Specialization.</title>
        <authorList>
            <person name="Sun Y."/>
            <person name="Deng T."/>
            <person name="Zhang A."/>
            <person name="Moore M.J."/>
            <person name="Landis J.B."/>
            <person name="Lin N."/>
            <person name="Zhang H."/>
            <person name="Zhang X."/>
            <person name="Huang J."/>
            <person name="Zhang X."/>
            <person name="Sun H."/>
            <person name="Wang H."/>
        </authorList>
    </citation>
    <scope>NUCLEOTIDE SEQUENCE [LARGE SCALE GENOMIC DNA]</scope>
    <source>
        <strain evidence="3">TB1705</strain>
        <tissue evidence="3">Leaf</tissue>
    </source>
</reference>
<sequence>MGKPVWGVGPLLPEQNWRSADALIFDEKVRSKRESNVREDEVKDWLDSKSCGSVIYVSFGTLVSPAEEELAELANALEELNRPFIWVVKSHRVGPHPAPGTHGDGDFFLDSFADRTKGRGLVISGWAPQLLILSHPSTAIIISHCGWNSTLEAIGRGIPMLAWPIRGDQPRNAKLLMSHLKVGLSIRAKEDGHTEPVKKAHILQGIKKLMADNEIRNRAKSLQCIFDRGFPESSVASLDALSDLIRKQKFTSSTKEKIGGDVSSEKQSDK</sequence>
<dbReference type="AlphaFoldDB" id="A0A7J7LCZ2"/>
<evidence type="ECO:0000256" key="2">
    <source>
        <dbReference type="ARBA" id="ARBA00022679"/>
    </source>
</evidence>
<dbReference type="PANTHER" id="PTHR48047">
    <property type="entry name" value="GLYCOSYLTRANSFERASE"/>
    <property type="match status" value="1"/>
</dbReference>
<dbReference type="SUPFAM" id="SSF53756">
    <property type="entry name" value="UDP-Glycosyltransferase/glycogen phosphorylase"/>
    <property type="match status" value="1"/>
</dbReference>
<keyword evidence="4" id="KW-1185">Reference proteome</keyword>
<dbReference type="CDD" id="cd03784">
    <property type="entry name" value="GT1_Gtf-like"/>
    <property type="match status" value="1"/>
</dbReference>
<protein>
    <submittedName>
        <fullName evidence="3">Uncharacterized protein</fullName>
    </submittedName>
</protein>
<dbReference type="PANTHER" id="PTHR48047:SF131">
    <property type="entry name" value="GLYCOSYLTRANSFERASE"/>
    <property type="match status" value="1"/>
</dbReference>
<dbReference type="OrthoDB" id="5835829at2759"/>
<evidence type="ECO:0000256" key="1">
    <source>
        <dbReference type="ARBA" id="ARBA00009995"/>
    </source>
</evidence>
<dbReference type="FunFam" id="3.40.50.2000:FF:000060">
    <property type="entry name" value="Glycosyltransferase"/>
    <property type="match status" value="1"/>
</dbReference>
<proteinExistence type="inferred from homology"/>
<keyword evidence="2" id="KW-0808">Transferase</keyword>
<dbReference type="Pfam" id="PF00201">
    <property type="entry name" value="UDPGT"/>
    <property type="match status" value="1"/>
</dbReference>
<dbReference type="GO" id="GO:0035251">
    <property type="term" value="F:UDP-glucosyltransferase activity"/>
    <property type="evidence" value="ECO:0007669"/>
    <property type="project" value="TreeGrafter"/>
</dbReference>
<evidence type="ECO:0000313" key="3">
    <source>
        <dbReference type="EMBL" id="KAF6140412.1"/>
    </source>
</evidence>
<name>A0A7J7LCZ2_9MAGN</name>
<dbReference type="EMBL" id="JACGCM010002380">
    <property type="protein sequence ID" value="KAF6140412.1"/>
    <property type="molecule type" value="Genomic_DNA"/>
</dbReference>
<evidence type="ECO:0000313" key="4">
    <source>
        <dbReference type="Proteomes" id="UP000541444"/>
    </source>
</evidence>
<dbReference type="Gene3D" id="3.40.50.2000">
    <property type="entry name" value="Glycogen Phosphorylase B"/>
    <property type="match status" value="1"/>
</dbReference>
<organism evidence="3 4">
    <name type="scientific">Kingdonia uniflora</name>
    <dbReference type="NCBI Taxonomy" id="39325"/>
    <lineage>
        <taxon>Eukaryota</taxon>
        <taxon>Viridiplantae</taxon>
        <taxon>Streptophyta</taxon>
        <taxon>Embryophyta</taxon>
        <taxon>Tracheophyta</taxon>
        <taxon>Spermatophyta</taxon>
        <taxon>Magnoliopsida</taxon>
        <taxon>Ranunculales</taxon>
        <taxon>Circaeasteraceae</taxon>
        <taxon>Kingdonia</taxon>
    </lineage>
</organism>
<gene>
    <name evidence="3" type="ORF">GIB67_013181</name>
</gene>
<dbReference type="Proteomes" id="UP000541444">
    <property type="component" value="Unassembled WGS sequence"/>
</dbReference>
<comment type="caution">
    <text evidence="3">The sequence shown here is derived from an EMBL/GenBank/DDBJ whole genome shotgun (WGS) entry which is preliminary data.</text>
</comment>